<dbReference type="EMBL" id="MHLL01000077">
    <property type="protein sequence ID" value="OGZ06810.1"/>
    <property type="molecule type" value="Genomic_DNA"/>
</dbReference>
<reference evidence="2 3" key="1">
    <citation type="journal article" date="2016" name="Nat. Commun.">
        <title>Thousands of microbial genomes shed light on interconnected biogeochemical processes in an aquifer system.</title>
        <authorList>
            <person name="Anantharaman K."/>
            <person name="Brown C.T."/>
            <person name="Hug L.A."/>
            <person name="Sharon I."/>
            <person name="Castelle C.J."/>
            <person name="Probst A.J."/>
            <person name="Thomas B.C."/>
            <person name="Singh A."/>
            <person name="Wilkins M.J."/>
            <person name="Karaoz U."/>
            <person name="Brodie E.L."/>
            <person name="Williams K.H."/>
            <person name="Hubbard S.S."/>
            <person name="Banfield J.F."/>
        </authorList>
    </citation>
    <scope>NUCLEOTIDE SEQUENCE [LARGE SCALE GENOMIC DNA]</scope>
</reference>
<evidence type="ECO:0000313" key="3">
    <source>
        <dbReference type="Proteomes" id="UP000177996"/>
    </source>
</evidence>
<proteinExistence type="predicted"/>
<evidence type="ECO:0000313" key="2">
    <source>
        <dbReference type="EMBL" id="OGZ06810.1"/>
    </source>
</evidence>
<gene>
    <name evidence="2" type="ORF">A3D65_00965</name>
</gene>
<sequence length="77" mass="8951">MNPKFERFFSVLIAIIVLGIVIYAFGYYSFKLEHLPLSIATPVRAIWSTLLVLIGIVGSFFLVRDSFRVLRRNLFRK</sequence>
<dbReference type="Proteomes" id="UP000177996">
    <property type="component" value="Unassembled WGS sequence"/>
</dbReference>
<feature type="transmembrane region" description="Helical" evidence="1">
    <location>
        <begin position="7"/>
        <end position="25"/>
    </location>
</feature>
<dbReference type="AlphaFoldDB" id="A0A1G2D1H2"/>
<organism evidence="2 3">
    <name type="scientific">Candidatus Lloydbacteria bacterium RIFCSPHIGHO2_02_FULL_50_13</name>
    <dbReference type="NCBI Taxonomy" id="1798661"/>
    <lineage>
        <taxon>Bacteria</taxon>
        <taxon>Candidatus Lloydiibacteriota</taxon>
    </lineage>
</organism>
<name>A0A1G2D1H2_9BACT</name>
<comment type="caution">
    <text evidence="2">The sequence shown here is derived from an EMBL/GenBank/DDBJ whole genome shotgun (WGS) entry which is preliminary data.</text>
</comment>
<keyword evidence="1" id="KW-0472">Membrane</keyword>
<protein>
    <submittedName>
        <fullName evidence="2">Uncharacterized protein</fullName>
    </submittedName>
</protein>
<keyword evidence="1" id="KW-1133">Transmembrane helix</keyword>
<keyword evidence="1" id="KW-0812">Transmembrane</keyword>
<evidence type="ECO:0000256" key="1">
    <source>
        <dbReference type="SAM" id="Phobius"/>
    </source>
</evidence>
<feature type="transmembrane region" description="Helical" evidence="1">
    <location>
        <begin position="45"/>
        <end position="63"/>
    </location>
</feature>
<accession>A0A1G2D1H2</accession>